<comment type="similarity">
    <text evidence="1">Belongs to the ligand-gated ion channel (TC 1.A.9) family. Acetylcholine receptor (TC 1.A.9.1) subfamily.</text>
</comment>
<keyword evidence="8 16" id="KW-0472">Membrane</keyword>
<gene>
    <name evidence="18" type="ORF">AFUS01_LOCUS18825</name>
</gene>
<keyword evidence="10" id="KW-0675">Receptor</keyword>
<evidence type="ECO:0000256" key="3">
    <source>
        <dbReference type="ARBA" id="ARBA00022475"/>
    </source>
</evidence>
<protein>
    <recommendedName>
        <fullName evidence="17">Neurotransmitter-gated ion-channel transmembrane domain-containing protein</fullName>
    </recommendedName>
</protein>
<dbReference type="GO" id="GO:0034220">
    <property type="term" value="P:monoatomic ion transmembrane transport"/>
    <property type="evidence" value="ECO:0007669"/>
    <property type="project" value="UniProtKB-KW"/>
</dbReference>
<keyword evidence="7" id="KW-0406">Ion transport</keyword>
<keyword evidence="19" id="KW-1185">Reference proteome</keyword>
<comment type="caution">
    <text evidence="18">The sequence shown here is derived from an EMBL/GenBank/DDBJ whole genome shotgun (WGS) entry which is preliminary data.</text>
</comment>
<dbReference type="EMBL" id="CAJVCH010189895">
    <property type="protein sequence ID" value="CAG7730160.1"/>
    <property type="molecule type" value="Genomic_DNA"/>
</dbReference>
<name>A0A8J2P336_9HEXA</name>
<keyword evidence="4 16" id="KW-0812">Transmembrane</keyword>
<evidence type="ECO:0000256" key="2">
    <source>
        <dbReference type="ARBA" id="ARBA00022448"/>
    </source>
</evidence>
<sequence length="128" mass="14623">MKFFRSCRRHSQCVSDHTALISQIYLGLNRQYSPEVMAALQSVQFIAQHIKDEDKDNEVIEDWKYVAMVLDRLFLWIFTLACIGGTCGIIFQAPSLYDTRSPIDQQLSEIFVLRSSGQNARSPFKTGA</sequence>
<keyword evidence="2" id="KW-0813">Transport</keyword>
<evidence type="ECO:0000256" key="7">
    <source>
        <dbReference type="ARBA" id="ARBA00023065"/>
    </source>
</evidence>
<evidence type="ECO:0000256" key="11">
    <source>
        <dbReference type="ARBA" id="ARBA00023180"/>
    </source>
</evidence>
<evidence type="ECO:0000256" key="14">
    <source>
        <dbReference type="ARBA" id="ARBA00023303"/>
    </source>
</evidence>
<keyword evidence="9" id="KW-1015">Disulfide bond</keyword>
<feature type="domain" description="Neurotransmitter-gated ion-channel transmembrane" evidence="17">
    <location>
        <begin position="20"/>
        <end position="89"/>
    </location>
</feature>
<evidence type="ECO:0000256" key="10">
    <source>
        <dbReference type="ARBA" id="ARBA00023170"/>
    </source>
</evidence>
<evidence type="ECO:0000313" key="19">
    <source>
        <dbReference type="Proteomes" id="UP000708208"/>
    </source>
</evidence>
<keyword evidence="6" id="KW-0770">Synapse</keyword>
<evidence type="ECO:0000256" key="8">
    <source>
        <dbReference type="ARBA" id="ARBA00023136"/>
    </source>
</evidence>
<dbReference type="InterPro" id="IPR006029">
    <property type="entry name" value="Neurotrans-gated_channel_TM"/>
</dbReference>
<feature type="transmembrane region" description="Helical" evidence="16">
    <location>
        <begin position="73"/>
        <end position="93"/>
    </location>
</feature>
<evidence type="ECO:0000256" key="6">
    <source>
        <dbReference type="ARBA" id="ARBA00023018"/>
    </source>
</evidence>
<dbReference type="Proteomes" id="UP000708208">
    <property type="component" value="Unassembled WGS sequence"/>
</dbReference>
<dbReference type="OrthoDB" id="5975154at2759"/>
<comment type="subcellular location">
    <subcellularLocation>
        <location evidence="15">Postsynaptic cell membrane</location>
        <topology evidence="15">Multi-pass membrane protein</topology>
    </subcellularLocation>
</comment>
<evidence type="ECO:0000256" key="16">
    <source>
        <dbReference type="SAM" id="Phobius"/>
    </source>
</evidence>
<dbReference type="Pfam" id="PF02932">
    <property type="entry name" value="Neur_chan_memb"/>
    <property type="match status" value="1"/>
</dbReference>
<evidence type="ECO:0000256" key="1">
    <source>
        <dbReference type="ARBA" id="ARBA00009237"/>
    </source>
</evidence>
<dbReference type="GO" id="GO:0007268">
    <property type="term" value="P:chemical synaptic transmission"/>
    <property type="evidence" value="ECO:0007669"/>
    <property type="project" value="UniProtKB-ARBA"/>
</dbReference>
<reference evidence="18" key="1">
    <citation type="submission" date="2021-06" db="EMBL/GenBank/DDBJ databases">
        <authorList>
            <person name="Hodson N. C."/>
            <person name="Mongue J. A."/>
            <person name="Jaron S. K."/>
        </authorList>
    </citation>
    <scope>NUCLEOTIDE SEQUENCE</scope>
</reference>
<dbReference type="FunFam" id="1.20.58.390:FF:000030">
    <property type="entry name" value="Acetylcholine receptor subunit alpha-L1"/>
    <property type="match status" value="1"/>
</dbReference>
<dbReference type="GO" id="GO:0045211">
    <property type="term" value="C:postsynaptic membrane"/>
    <property type="evidence" value="ECO:0007669"/>
    <property type="project" value="UniProtKB-SubCell"/>
</dbReference>
<evidence type="ECO:0000256" key="9">
    <source>
        <dbReference type="ARBA" id="ARBA00023157"/>
    </source>
</evidence>
<keyword evidence="12" id="KW-0628">Postsynaptic cell membrane</keyword>
<accession>A0A8J2P336</accession>
<keyword evidence="11" id="KW-0325">Glycoprotein</keyword>
<evidence type="ECO:0000256" key="12">
    <source>
        <dbReference type="ARBA" id="ARBA00023257"/>
    </source>
</evidence>
<evidence type="ECO:0000313" key="18">
    <source>
        <dbReference type="EMBL" id="CAG7730160.1"/>
    </source>
</evidence>
<evidence type="ECO:0000256" key="4">
    <source>
        <dbReference type="ARBA" id="ARBA00022692"/>
    </source>
</evidence>
<keyword evidence="14" id="KW-0407">Ion channel</keyword>
<evidence type="ECO:0000256" key="15">
    <source>
        <dbReference type="ARBA" id="ARBA00034104"/>
    </source>
</evidence>
<keyword evidence="3" id="KW-1003">Cell membrane</keyword>
<dbReference type="AlphaFoldDB" id="A0A8J2P336"/>
<organism evidence="18 19">
    <name type="scientific">Allacma fusca</name>
    <dbReference type="NCBI Taxonomy" id="39272"/>
    <lineage>
        <taxon>Eukaryota</taxon>
        <taxon>Metazoa</taxon>
        <taxon>Ecdysozoa</taxon>
        <taxon>Arthropoda</taxon>
        <taxon>Hexapoda</taxon>
        <taxon>Collembola</taxon>
        <taxon>Symphypleona</taxon>
        <taxon>Sminthuridae</taxon>
        <taxon>Allacma</taxon>
    </lineage>
</organism>
<evidence type="ECO:0000256" key="13">
    <source>
        <dbReference type="ARBA" id="ARBA00023286"/>
    </source>
</evidence>
<keyword evidence="5 16" id="KW-1133">Transmembrane helix</keyword>
<proteinExistence type="inferred from homology"/>
<keyword evidence="13" id="KW-1071">Ligand-gated ion channel</keyword>
<evidence type="ECO:0000259" key="17">
    <source>
        <dbReference type="Pfam" id="PF02932"/>
    </source>
</evidence>
<evidence type="ECO:0000256" key="5">
    <source>
        <dbReference type="ARBA" id="ARBA00022989"/>
    </source>
</evidence>